<dbReference type="NCBIfam" id="NF003916">
    <property type="entry name" value="PRK05442.1"/>
    <property type="match status" value="1"/>
</dbReference>
<feature type="coiled-coil region" evidence="9">
    <location>
        <begin position="347"/>
        <end position="374"/>
    </location>
</feature>
<evidence type="ECO:0000256" key="9">
    <source>
        <dbReference type="SAM" id="Coils"/>
    </source>
</evidence>
<evidence type="ECO:0000256" key="2">
    <source>
        <dbReference type="ARBA" id="ARBA00012995"/>
    </source>
</evidence>
<proteinExistence type="evidence at transcript level"/>
<evidence type="ECO:0000256" key="7">
    <source>
        <dbReference type="PIRSR" id="PIRSR000102-3"/>
    </source>
</evidence>
<feature type="binding site" evidence="6">
    <location>
        <position position="131"/>
    </location>
    <ligand>
        <name>substrate</name>
    </ligand>
</feature>
<dbReference type="InterPro" id="IPR001557">
    <property type="entry name" value="L-lactate/malate_DH"/>
</dbReference>
<feature type="binding site" evidence="7">
    <location>
        <position position="41"/>
    </location>
    <ligand>
        <name>NAD(+)</name>
        <dbReference type="ChEBI" id="CHEBI:57540"/>
    </ligand>
</feature>
<feature type="binding site" evidence="6">
    <location>
        <position position="92"/>
    </location>
    <ligand>
        <name>substrate</name>
    </ligand>
</feature>
<evidence type="ECO:0000256" key="4">
    <source>
        <dbReference type="ARBA" id="ARBA00023027"/>
    </source>
</evidence>
<dbReference type="InterPro" id="IPR022383">
    <property type="entry name" value="Lactate/malate_DH_C"/>
</dbReference>
<feature type="binding site" evidence="7">
    <location>
        <position position="105"/>
    </location>
    <ligand>
        <name>NAD(+)</name>
        <dbReference type="ChEBI" id="CHEBI:57540"/>
    </ligand>
</feature>
<evidence type="ECO:0000256" key="1">
    <source>
        <dbReference type="ARBA" id="ARBA00009613"/>
    </source>
</evidence>
<dbReference type="GO" id="GO:0030060">
    <property type="term" value="F:L-malate dehydrogenase (NAD+) activity"/>
    <property type="evidence" value="ECO:0007669"/>
    <property type="project" value="UniProtKB-EC"/>
</dbReference>
<evidence type="ECO:0000259" key="10">
    <source>
        <dbReference type="Pfam" id="PF00056"/>
    </source>
</evidence>
<dbReference type="SUPFAM" id="SSF56327">
    <property type="entry name" value="LDH C-terminal domain-like"/>
    <property type="match status" value="1"/>
</dbReference>
<dbReference type="EC" id="1.1.1.37" evidence="2"/>
<dbReference type="GO" id="GO:0006108">
    <property type="term" value="P:malate metabolic process"/>
    <property type="evidence" value="ECO:0007669"/>
    <property type="project" value="InterPro"/>
</dbReference>
<evidence type="ECO:0000256" key="8">
    <source>
        <dbReference type="RuleBase" id="RU003369"/>
    </source>
</evidence>
<evidence type="ECO:0000256" key="3">
    <source>
        <dbReference type="ARBA" id="ARBA00023002"/>
    </source>
</evidence>
<dbReference type="Gene3D" id="3.40.50.720">
    <property type="entry name" value="NAD(P)-binding Rossmann-like Domain"/>
    <property type="match status" value="1"/>
</dbReference>
<name>A0A097IUN1_9PHAE</name>
<dbReference type="PANTHER" id="PTHR23382">
    <property type="entry name" value="MALATE DEHYDROGENASE"/>
    <property type="match status" value="1"/>
</dbReference>
<protein>
    <recommendedName>
        <fullName evidence="2">malate dehydrogenase</fullName>
        <ecNumber evidence="2">1.1.1.37</ecNumber>
    </recommendedName>
</protein>
<dbReference type="InterPro" id="IPR010945">
    <property type="entry name" value="Malate_DH_type2"/>
</dbReference>
<dbReference type="PIRSF" id="PIRSF000102">
    <property type="entry name" value="Lac_mal_DH"/>
    <property type="match status" value="1"/>
</dbReference>
<dbReference type="InterPro" id="IPR015955">
    <property type="entry name" value="Lactate_DH/Glyco_Ohase_4_C"/>
</dbReference>
<evidence type="ECO:0000256" key="5">
    <source>
        <dbReference type="PIRSR" id="PIRSR000102-1"/>
    </source>
</evidence>
<dbReference type="InterPro" id="IPR036291">
    <property type="entry name" value="NAD(P)-bd_dom_sf"/>
</dbReference>
<evidence type="ECO:0000259" key="11">
    <source>
        <dbReference type="Pfam" id="PF02866"/>
    </source>
</evidence>
<keyword evidence="3 8" id="KW-0560">Oxidoreductase</keyword>
<sequence length="387" mass="40733">MAPLRVVITGGAGQIAYSLIPLIARGLVFGPDVKVHLRLLDIPPAANALAGVAMEVQDSLFSTALEGVLATTNDVEAFTGAQVAILLGGFPRRPGMERWDLIGKNAGIMKRMGELLETYASPNCKVVVVANPAQTNCYILSIYAPSLPRKNITSLSRLDHDRMIGMLLHEANSRLISASAANGTECVRRLTAADVRGACVWGNHSNSQVPDVSAVEFFVDGRWVPIESVIPDTTWLGLANSLPGGGSIGGGAEGQSLVEAVRKRGAAVLGARKLSSAMSAANAIAEHLSDWLSPEKSEHSPAVSMGVTTDGNPFGVSEGIFSSLPVRCTLGGDWNYDEGFSLNDDVRRHLEASVAELEDEKATALKMLEKAEAAAGSVTGLVPRPSL</sequence>
<gene>
    <name evidence="12" type="primary">malate dehydrogenase</name>
</gene>
<dbReference type="Gene3D" id="3.90.110.10">
    <property type="entry name" value="Lactate dehydrogenase/glycoside hydrolase, family 4, C-terminal"/>
    <property type="match status" value="1"/>
</dbReference>
<comment type="similarity">
    <text evidence="1">Belongs to the LDH/MDH superfamily. MDH type 2 family.</text>
</comment>
<dbReference type="EMBL" id="KM113467">
    <property type="protein sequence ID" value="AIT70159.1"/>
    <property type="molecule type" value="mRNA"/>
</dbReference>
<dbReference type="AlphaFoldDB" id="A0A097IUN1"/>
<organism evidence="12">
    <name type="scientific">Sargassum vachellianum</name>
    <dbReference type="NCBI Taxonomy" id="1155129"/>
    <lineage>
        <taxon>Eukaryota</taxon>
        <taxon>Sar</taxon>
        <taxon>Stramenopiles</taxon>
        <taxon>Ochrophyta</taxon>
        <taxon>PX clade</taxon>
        <taxon>Phaeophyceae</taxon>
        <taxon>Fucales</taxon>
        <taxon>Sargassaceae</taxon>
        <taxon>Sargassum</taxon>
    </lineage>
</organism>
<evidence type="ECO:0000313" key="12">
    <source>
        <dbReference type="EMBL" id="AIT70159.1"/>
    </source>
</evidence>
<reference evidence="12" key="1">
    <citation type="journal article" date="2014" name="PLoS ONE">
        <title>Phylogeny of c4-photosynthesis enzymes based on algal transcriptomic and genomic data supports an archaeal/proteobacterial origin and multiple duplication for most c4-related genes.</title>
        <authorList>
            <person name="Chi S."/>
            <person name="Wu S."/>
            <person name="Yu J."/>
            <person name="Wang X."/>
            <person name="Tang X."/>
            <person name="Liu T."/>
        </authorList>
    </citation>
    <scope>NUCLEOTIDE SEQUENCE</scope>
    <source>
        <strain evidence="12">HFIK-2011478</strain>
    </source>
</reference>
<feature type="domain" description="Lactate/malate dehydrogenase C-terminal" evidence="11">
    <location>
        <begin position="255"/>
        <end position="365"/>
    </location>
</feature>
<dbReference type="InterPro" id="IPR001236">
    <property type="entry name" value="Lactate/malate_DH_N"/>
</dbReference>
<evidence type="ECO:0000256" key="6">
    <source>
        <dbReference type="PIRSR" id="PIRSR000102-2"/>
    </source>
</evidence>
<feature type="active site" description="Proton acceptor" evidence="5">
    <location>
        <position position="204"/>
    </location>
</feature>
<keyword evidence="9" id="KW-0175">Coiled coil</keyword>
<feature type="domain" description="Lactate/malate dehydrogenase N-terminal" evidence="10">
    <location>
        <begin position="5"/>
        <end position="152"/>
    </location>
</feature>
<dbReference type="Pfam" id="PF00056">
    <property type="entry name" value="Ldh_1_N"/>
    <property type="match status" value="1"/>
</dbReference>
<feature type="binding site" evidence="6">
    <location>
        <position position="162"/>
    </location>
    <ligand>
        <name>substrate</name>
    </ligand>
</feature>
<accession>A0A097IUN1</accession>
<dbReference type="Pfam" id="PF02866">
    <property type="entry name" value="Ldh_1_C"/>
    <property type="match status" value="1"/>
</dbReference>
<feature type="binding site" evidence="7">
    <location>
        <begin position="129"/>
        <end position="131"/>
    </location>
    <ligand>
        <name>NAD(+)</name>
        <dbReference type="ChEBI" id="CHEBI:57540"/>
    </ligand>
</feature>
<dbReference type="FunFam" id="3.40.50.720:FF:000010">
    <property type="entry name" value="Malate dehydrogenase"/>
    <property type="match status" value="1"/>
</dbReference>
<feature type="binding site" evidence="6">
    <location>
        <position position="98"/>
    </location>
    <ligand>
        <name>substrate</name>
    </ligand>
</feature>
<keyword evidence="4 7" id="KW-0520">NAD</keyword>
<dbReference type="SUPFAM" id="SSF51735">
    <property type="entry name" value="NAD(P)-binding Rossmann-fold domains"/>
    <property type="match status" value="1"/>
</dbReference>